<keyword evidence="2" id="KW-0175">Coiled coil</keyword>
<evidence type="ECO:0000313" key="5">
    <source>
        <dbReference type="EMBL" id="ELT87340.1"/>
    </source>
</evidence>
<keyword evidence="3" id="KW-0732">Signal</keyword>
<reference evidence="7" key="1">
    <citation type="submission" date="2012-12" db="EMBL/GenBank/DDBJ databases">
        <authorList>
            <person name="Hellsten U."/>
            <person name="Grimwood J."/>
            <person name="Chapman J.A."/>
            <person name="Shapiro H."/>
            <person name="Aerts A."/>
            <person name="Otillar R.P."/>
            <person name="Terry A.Y."/>
            <person name="Boore J.L."/>
            <person name="Simakov O."/>
            <person name="Marletaz F."/>
            <person name="Cho S.-J."/>
            <person name="Edsinger-Gonzales E."/>
            <person name="Havlak P."/>
            <person name="Kuo D.-H."/>
            <person name="Larsson T."/>
            <person name="Lv J."/>
            <person name="Arendt D."/>
            <person name="Savage R."/>
            <person name="Osoegawa K."/>
            <person name="de Jong P."/>
            <person name="Lindberg D.R."/>
            <person name="Seaver E.C."/>
            <person name="Weisblat D.A."/>
            <person name="Putnam N.H."/>
            <person name="Grigoriev I.V."/>
            <person name="Rokhsar D.S."/>
        </authorList>
    </citation>
    <scope>NUCLEOTIDE SEQUENCE</scope>
    <source>
        <strain evidence="7">I ESC-2004</strain>
    </source>
</reference>
<dbReference type="AlphaFoldDB" id="R7T7F1"/>
<dbReference type="OrthoDB" id="7735550at2759"/>
<reference evidence="6" key="3">
    <citation type="submission" date="2015-06" db="UniProtKB">
        <authorList>
            <consortium name="EnsemblMetazoa"/>
        </authorList>
    </citation>
    <scope>IDENTIFICATION</scope>
</reference>
<feature type="domain" description="Fibrinogen C-terminal" evidence="4">
    <location>
        <begin position="128"/>
        <end position="345"/>
    </location>
</feature>
<dbReference type="InterPro" id="IPR036056">
    <property type="entry name" value="Fibrinogen-like_C"/>
</dbReference>
<dbReference type="PANTHER" id="PTHR19143">
    <property type="entry name" value="FIBRINOGEN/TENASCIN/ANGIOPOEITIN"/>
    <property type="match status" value="1"/>
</dbReference>
<dbReference type="NCBIfam" id="NF040941">
    <property type="entry name" value="GGGWT_bact"/>
    <property type="match status" value="1"/>
</dbReference>
<sequence>MRAILLIVLLHLAIAQQSEEEVDRGVSRLEARIQQLEQAIQCCDVASSMVRDFNQLHLELLDRDARAVESQLLEMRELVQSAVGDVSATEERIASANLATEERLAANVVRQIENMTSLIEKQKERINDLEHRTTVDCKDLLNKGFSRNGVYTIRSPEGVSMQVYCNMENDGGGWTVIQRRMDGSQDFLLGWQRYAAGFGDLRGEFWLGNRNLNFLTGPRPHELKITLMDWEGQTRYAHYDAFSVGAEADKFPLTLGDYSGNAGDSMARNNGRRFSTVDQDNDHSNSYDCTSYHKGAWWQGYCTYANLNGLYLRGSYSGDLRGVFWAHWRGQGYSLKHTEMKMRRL</sequence>
<dbReference type="InterPro" id="IPR002181">
    <property type="entry name" value="Fibrinogen_a/b/g_C_dom"/>
</dbReference>
<dbReference type="STRING" id="283909.R7T7F1"/>
<dbReference type="FunCoup" id="R7T7F1">
    <property type="interactions" value="36"/>
</dbReference>
<dbReference type="SMART" id="SM00186">
    <property type="entry name" value="FBG"/>
    <property type="match status" value="1"/>
</dbReference>
<feature type="coiled-coil region" evidence="2">
    <location>
        <begin position="19"/>
        <end position="78"/>
    </location>
</feature>
<keyword evidence="7" id="KW-1185">Reference proteome</keyword>
<reference evidence="5 7" key="2">
    <citation type="journal article" date="2013" name="Nature">
        <title>Insights into bilaterian evolution from three spiralian genomes.</title>
        <authorList>
            <person name="Simakov O."/>
            <person name="Marletaz F."/>
            <person name="Cho S.J."/>
            <person name="Edsinger-Gonzales E."/>
            <person name="Havlak P."/>
            <person name="Hellsten U."/>
            <person name="Kuo D.H."/>
            <person name="Larsson T."/>
            <person name="Lv J."/>
            <person name="Arendt D."/>
            <person name="Savage R."/>
            <person name="Osoegawa K."/>
            <person name="de Jong P."/>
            <person name="Grimwood J."/>
            <person name="Chapman J.A."/>
            <person name="Shapiro H."/>
            <person name="Aerts A."/>
            <person name="Otillar R.P."/>
            <person name="Terry A.Y."/>
            <person name="Boore J.L."/>
            <person name="Grigoriev I.V."/>
            <person name="Lindberg D.R."/>
            <person name="Seaver E.C."/>
            <person name="Weisblat D.A."/>
            <person name="Putnam N.H."/>
            <person name="Rokhsar D.S."/>
        </authorList>
    </citation>
    <scope>NUCLEOTIDE SEQUENCE</scope>
    <source>
        <strain evidence="5 7">I ESC-2004</strain>
    </source>
</reference>
<dbReference type="Proteomes" id="UP000014760">
    <property type="component" value="Unassembled WGS sequence"/>
</dbReference>
<evidence type="ECO:0000313" key="7">
    <source>
        <dbReference type="Proteomes" id="UP000014760"/>
    </source>
</evidence>
<evidence type="ECO:0000313" key="6">
    <source>
        <dbReference type="EnsemblMetazoa" id="CapteP21010"/>
    </source>
</evidence>
<dbReference type="OMA" id="QDVTINM"/>
<evidence type="ECO:0000259" key="4">
    <source>
        <dbReference type="PROSITE" id="PS51406"/>
    </source>
</evidence>
<feature type="coiled-coil region" evidence="2">
    <location>
        <begin position="105"/>
        <end position="132"/>
    </location>
</feature>
<evidence type="ECO:0000256" key="2">
    <source>
        <dbReference type="SAM" id="Coils"/>
    </source>
</evidence>
<dbReference type="SUPFAM" id="SSF56496">
    <property type="entry name" value="Fibrinogen C-terminal domain-like"/>
    <property type="match status" value="1"/>
</dbReference>
<dbReference type="EnsemblMetazoa" id="CapteT21010">
    <property type="protein sequence ID" value="CapteP21010"/>
    <property type="gene ID" value="CapteG21010"/>
</dbReference>
<evidence type="ECO:0000256" key="1">
    <source>
        <dbReference type="ARBA" id="ARBA00023157"/>
    </source>
</evidence>
<dbReference type="InterPro" id="IPR014716">
    <property type="entry name" value="Fibrinogen_a/b/g_C_1"/>
</dbReference>
<accession>R7T7F1</accession>
<feature type="chain" id="PRO_5011951982" description="Fibrinogen C-terminal domain-containing protein" evidence="3">
    <location>
        <begin position="16"/>
        <end position="345"/>
    </location>
</feature>
<dbReference type="CDD" id="cd00087">
    <property type="entry name" value="FReD"/>
    <property type="match status" value="1"/>
</dbReference>
<name>R7T7F1_CAPTE</name>
<dbReference type="GO" id="GO:0005615">
    <property type="term" value="C:extracellular space"/>
    <property type="evidence" value="ECO:0007669"/>
    <property type="project" value="TreeGrafter"/>
</dbReference>
<dbReference type="EMBL" id="KB312379">
    <property type="protein sequence ID" value="ELT87340.1"/>
    <property type="molecule type" value="Genomic_DNA"/>
</dbReference>
<dbReference type="HOGENOM" id="CLU_038628_1_2_1"/>
<dbReference type="PROSITE" id="PS51406">
    <property type="entry name" value="FIBRINOGEN_C_2"/>
    <property type="match status" value="1"/>
</dbReference>
<protein>
    <recommendedName>
        <fullName evidence="4">Fibrinogen C-terminal domain-containing protein</fullName>
    </recommendedName>
</protein>
<organism evidence="5">
    <name type="scientific">Capitella teleta</name>
    <name type="common">Polychaete worm</name>
    <dbReference type="NCBI Taxonomy" id="283909"/>
    <lineage>
        <taxon>Eukaryota</taxon>
        <taxon>Metazoa</taxon>
        <taxon>Spiralia</taxon>
        <taxon>Lophotrochozoa</taxon>
        <taxon>Annelida</taxon>
        <taxon>Polychaeta</taxon>
        <taxon>Sedentaria</taxon>
        <taxon>Scolecida</taxon>
        <taxon>Capitellidae</taxon>
        <taxon>Capitella</taxon>
    </lineage>
</organism>
<dbReference type="Gene3D" id="3.90.215.10">
    <property type="entry name" value="Gamma Fibrinogen, chain A, domain 1"/>
    <property type="match status" value="1"/>
</dbReference>
<evidence type="ECO:0000256" key="3">
    <source>
        <dbReference type="SAM" id="SignalP"/>
    </source>
</evidence>
<proteinExistence type="predicted"/>
<dbReference type="InterPro" id="IPR050373">
    <property type="entry name" value="Fibrinogen_C-term_domain"/>
</dbReference>
<dbReference type="Pfam" id="PF00147">
    <property type="entry name" value="Fibrinogen_C"/>
    <property type="match status" value="1"/>
</dbReference>
<dbReference type="EMBL" id="AMQN01003655">
    <property type="status" value="NOT_ANNOTATED_CDS"/>
    <property type="molecule type" value="Genomic_DNA"/>
</dbReference>
<feature type="signal peptide" evidence="3">
    <location>
        <begin position="1"/>
        <end position="15"/>
    </location>
</feature>
<keyword evidence="1" id="KW-1015">Disulfide bond</keyword>
<gene>
    <name evidence="5" type="ORF">CAPTEDRAFT_21010</name>
</gene>
<dbReference type="FunFam" id="3.90.215.10:FF:000001">
    <property type="entry name" value="Tenascin isoform 1"/>
    <property type="match status" value="1"/>
</dbReference>